<accession>W7N8A1</accession>
<organism evidence="1 2">
    <name type="scientific">Gibberella moniliformis (strain M3125 / FGSC 7600)</name>
    <name type="common">Maize ear and stalk rot fungus</name>
    <name type="synonym">Fusarium verticillioides</name>
    <dbReference type="NCBI Taxonomy" id="334819"/>
    <lineage>
        <taxon>Eukaryota</taxon>
        <taxon>Fungi</taxon>
        <taxon>Dikarya</taxon>
        <taxon>Ascomycota</taxon>
        <taxon>Pezizomycotina</taxon>
        <taxon>Sordariomycetes</taxon>
        <taxon>Hypocreomycetidae</taxon>
        <taxon>Hypocreales</taxon>
        <taxon>Nectriaceae</taxon>
        <taxon>Fusarium</taxon>
        <taxon>Fusarium fujikuroi species complex</taxon>
    </lineage>
</organism>
<sequence>MSFSSAIETMWNKKAVRGHPAVRWKEVAKEGYGGDLDLLQMKLVGEAAINCTGFSILAISFDSTKSNTVFGDISDLGKGLGSMGLPDERMSRGYSKLRVTPVSSIRMYLELSCSPVLLCLNVDGDEPHLKAVAQENDADVAEDGDAQPAEALETAELAKRVEAVEPAKPVEAAKAAGPVKIPVPEFTATKALSSS</sequence>
<evidence type="ECO:0000313" key="1">
    <source>
        <dbReference type="EMBL" id="EWG55979.1"/>
    </source>
</evidence>
<dbReference type="RefSeq" id="XP_018762170.1">
    <property type="nucleotide sequence ID" value="XM_018903414.1"/>
</dbReference>
<evidence type="ECO:0000313" key="2">
    <source>
        <dbReference type="Proteomes" id="UP000009096"/>
    </source>
</evidence>
<dbReference type="VEuPathDB" id="FungiDB:FVEG_14080"/>
<proteinExistence type="predicted"/>
<keyword evidence="2" id="KW-1185">Reference proteome</keyword>
<dbReference type="KEGG" id="fvr:FVEG_14080"/>
<dbReference type="Proteomes" id="UP000009096">
    <property type="component" value="Unassembled WGS sequence"/>
</dbReference>
<dbReference type="GeneID" id="30071362"/>
<protein>
    <submittedName>
        <fullName evidence="1">Uncharacterized protein</fullName>
    </submittedName>
</protein>
<name>W7N8A1_GIBM7</name>
<dbReference type="AlphaFoldDB" id="W7N8A1"/>
<dbReference type="EMBL" id="DS022267">
    <property type="protein sequence ID" value="EWG55979.1"/>
    <property type="molecule type" value="Genomic_DNA"/>
</dbReference>
<gene>
    <name evidence="1" type="ORF">FVEG_14080</name>
</gene>
<reference evidence="1 2" key="2">
    <citation type="journal article" date="2010" name="Nature">
        <title>Comparative genomics reveals mobile pathogenicity chromosomes in Fusarium.</title>
        <authorList>
            <person name="Ma L.J."/>
            <person name="van der Does H.C."/>
            <person name="Borkovich K.A."/>
            <person name="Coleman J.J."/>
            <person name="Daboussi M.J."/>
            <person name="Di Pietro A."/>
            <person name="Dufresne M."/>
            <person name="Freitag M."/>
            <person name="Grabherr M."/>
            <person name="Henrissat B."/>
            <person name="Houterman P.M."/>
            <person name="Kang S."/>
            <person name="Shim W.B."/>
            <person name="Woloshuk C."/>
            <person name="Xie X."/>
            <person name="Xu J.R."/>
            <person name="Antoniw J."/>
            <person name="Baker S.E."/>
            <person name="Bluhm B.H."/>
            <person name="Breakspear A."/>
            <person name="Brown D.W."/>
            <person name="Butchko R.A."/>
            <person name="Chapman S."/>
            <person name="Coulson R."/>
            <person name="Coutinho P.M."/>
            <person name="Danchin E.G."/>
            <person name="Diener A."/>
            <person name="Gale L.R."/>
            <person name="Gardiner D.M."/>
            <person name="Goff S."/>
            <person name="Hammond-Kosack K.E."/>
            <person name="Hilburn K."/>
            <person name="Hua-Van A."/>
            <person name="Jonkers W."/>
            <person name="Kazan K."/>
            <person name="Kodira C.D."/>
            <person name="Koehrsen M."/>
            <person name="Kumar L."/>
            <person name="Lee Y.H."/>
            <person name="Li L."/>
            <person name="Manners J.M."/>
            <person name="Miranda-Saavedra D."/>
            <person name="Mukherjee M."/>
            <person name="Park G."/>
            <person name="Park J."/>
            <person name="Park S.Y."/>
            <person name="Proctor R.H."/>
            <person name="Regev A."/>
            <person name="Ruiz-Roldan M.C."/>
            <person name="Sain D."/>
            <person name="Sakthikumar S."/>
            <person name="Sykes S."/>
            <person name="Schwartz D.C."/>
            <person name="Turgeon B.G."/>
            <person name="Wapinski I."/>
            <person name="Yoder O."/>
            <person name="Young S."/>
            <person name="Zeng Q."/>
            <person name="Zhou S."/>
            <person name="Galagan J."/>
            <person name="Cuomo C.A."/>
            <person name="Kistler H.C."/>
            <person name="Rep M."/>
        </authorList>
    </citation>
    <scope>NUCLEOTIDE SEQUENCE [LARGE SCALE GENOMIC DNA]</scope>
    <source>
        <strain evidence="2">M3125 / FGSC 7600</strain>
    </source>
</reference>
<reference evidence="2" key="1">
    <citation type="journal article" date="2007" name="Science">
        <title>The Fusarium graminearum genome reveals a link between localized polymorphism and pathogen specialization.</title>
        <authorList>
            <person name="Cuomo C.A."/>
            <person name="Gueldener U."/>
            <person name="Xu J.-R."/>
            <person name="Trail F."/>
            <person name="Turgeon B.G."/>
            <person name="Di Pietro A."/>
            <person name="Walton J.D."/>
            <person name="Ma L.-J."/>
            <person name="Baker S.E."/>
            <person name="Rep M."/>
            <person name="Adam G."/>
            <person name="Antoniw J."/>
            <person name="Baldwin T."/>
            <person name="Calvo S.E."/>
            <person name="Chang Y.-L."/>
            <person name="DeCaprio D."/>
            <person name="Gale L.R."/>
            <person name="Gnerre S."/>
            <person name="Goswami R.S."/>
            <person name="Hammond-Kosack K."/>
            <person name="Harris L.J."/>
            <person name="Hilburn K."/>
            <person name="Kennell J.C."/>
            <person name="Kroken S."/>
            <person name="Magnuson J.K."/>
            <person name="Mannhaupt G."/>
            <person name="Mauceli E.W."/>
            <person name="Mewes H.-W."/>
            <person name="Mitterbauer R."/>
            <person name="Muehlbauer G."/>
            <person name="Muensterkoetter M."/>
            <person name="Nelson D."/>
            <person name="O'Donnell K."/>
            <person name="Ouellet T."/>
            <person name="Qi W."/>
            <person name="Quesneville H."/>
            <person name="Roncero M.I.G."/>
            <person name="Seong K.-Y."/>
            <person name="Tetko I.V."/>
            <person name="Urban M."/>
            <person name="Waalwijk C."/>
            <person name="Ward T.J."/>
            <person name="Yao J."/>
            <person name="Birren B.W."/>
            <person name="Kistler H.C."/>
        </authorList>
    </citation>
    <scope>NUCLEOTIDE SEQUENCE [LARGE SCALE GENOMIC DNA]</scope>
    <source>
        <strain evidence="2">M3125 / FGSC 7600</strain>
    </source>
</reference>